<accession>A0ACB6G3N6</accession>
<gene>
    <name evidence="1" type="ORF">AG0111_0g2030</name>
</gene>
<sequence length="65" mass="7075">MPEDTTASRDKNTLLLVRLGGPRYIRTYSTTANFPMLASKYCSAMSPGCIGPATICSPDHLARVR</sequence>
<keyword evidence="2" id="KW-1185">Reference proteome</keyword>
<proteinExistence type="predicted"/>
<evidence type="ECO:0000313" key="1">
    <source>
        <dbReference type="EMBL" id="KAB2111318.1"/>
    </source>
</evidence>
<dbReference type="Proteomes" id="UP000293547">
    <property type="component" value="Unassembled WGS sequence"/>
</dbReference>
<evidence type="ECO:0000313" key="2">
    <source>
        <dbReference type="Proteomes" id="UP000293547"/>
    </source>
</evidence>
<protein>
    <submittedName>
        <fullName evidence="1">Uncharacterized protein</fullName>
    </submittedName>
</protein>
<comment type="caution">
    <text evidence="1">The sequence shown here is derived from an EMBL/GenBank/DDBJ whole genome shotgun (WGS) entry which is preliminary data.</text>
</comment>
<name>A0ACB6G3N6_9PLEO</name>
<dbReference type="EMBL" id="PDWZ02000001">
    <property type="protein sequence ID" value="KAB2111318.1"/>
    <property type="molecule type" value="Genomic_DNA"/>
</dbReference>
<organism evidence="1 2">
    <name type="scientific">Alternaria gaisen</name>
    <dbReference type="NCBI Taxonomy" id="167740"/>
    <lineage>
        <taxon>Eukaryota</taxon>
        <taxon>Fungi</taxon>
        <taxon>Dikarya</taxon>
        <taxon>Ascomycota</taxon>
        <taxon>Pezizomycotina</taxon>
        <taxon>Dothideomycetes</taxon>
        <taxon>Pleosporomycetidae</taxon>
        <taxon>Pleosporales</taxon>
        <taxon>Pleosporineae</taxon>
        <taxon>Pleosporaceae</taxon>
        <taxon>Alternaria</taxon>
        <taxon>Alternaria sect. Alternaria</taxon>
    </lineage>
</organism>
<reference evidence="1 2" key="1">
    <citation type="journal article" date="2019" name="bioRxiv">
        <title>Genomics, evolutionary history and diagnostics of the Alternaria alternata species group including apple and Asian pear pathotypes.</title>
        <authorList>
            <person name="Armitage A.D."/>
            <person name="Cockerton H.M."/>
            <person name="Sreenivasaprasad S."/>
            <person name="Woodhall J.W."/>
            <person name="Lane C.R."/>
            <person name="Harrison R.J."/>
            <person name="Clarkson J.P."/>
        </authorList>
    </citation>
    <scope>NUCLEOTIDE SEQUENCE [LARGE SCALE GENOMIC DNA]</scope>
    <source>
        <strain evidence="1 2">FERA 650</strain>
    </source>
</reference>